<gene>
    <name evidence="8" type="ORF">F7D08_1719</name>
</gene>
<evidence type="ECO:0000313" key="9">
    <source>
        <dbReference type="Proteomes" id="UP000468413"/>
    </source>
</evidence>
<reference evidence="8 9" key="1">
    <citation type="submission" date="2019-09" db="EMBL/GenBank/DDBJ databases">
        <title>Characterization of the phylogenetic diversity of two novel species belonging to the genus Bifidobacterium: Bifidobacterium cebidarum sp. nov. and Bifidobacterium leontopitheci sp. nov.</title>
        <authorList>
            <person name="Lugli G.A."/>
            <person name="Duranti S."/>
            <person name="Milani C."/>
            <person name="Turroni F."/>
            <person name="Ventura M."/>
        </authorList>
    </citation>
    <scope>NUCLEOTIDE SEQUENCE [LARGE SCALE GENOMIC DNA]</scope>
    <source>
        <strain evidence="8 9">LMG 31469</strain>
    </source>
</reference>
<keyword evidence="6" id="KW-0813">Transport</keyword>
<dbReference type="PROSITE" id="PS50928">
    <property type="entry name" value="ABC_TM1"/>
    <property type="match status" value="1"/>
</dbReference>
<feature type="transmembrane region" description="Helical" evidence="6">
    <location>
        <begin position="162"/>
        <end position="182"/>
    </location>
</feature>
<dbReference type="GO" id="GO:0006865">
    <property type="term" value="P:amino acid transport"/>
    <property type="evidence" value="ECO:0007669"/>
    <property type="project" value="UniProtKB-KW"/>
</dbReference>
<dbReference type="InterPro" id="IPR035906">
    <property type="entry name" value="MetI-like_sf"/>
</dbReference>
<dbReference type="CDD" id="cd06261">
    <property type="entry name" value="TM_PBP2"/>
    <property type="match status" value="1"/>
</dbReference>
<sequence length="232" mass="25792">MEFHWDSFLSALIAGLHAIPQSLIMVIGPFFLCTVIGLAIVALRLFQVPVLPQIIQIVLTVQKGIPLYLFIVFGHVLYMLCFNPVASALHLSVRVGDVNIMYFAVFILSWAFIPMFTEMYWGAVLSVPKGQYEAGYAAGLTRWQVIHRLVLPQMVPAVIPNLTNMLIGLLKASALTYLVGVMDVMNSALQPVMQSYNLVEAYVASALIYWGIALIIEWCMAGCLHVLGRYRA</sequence>
<comment type="subcellular location">
    <subcellularLocation>
        <location evidence="6">Cell membrane</location>
        <topology evidence="6">Multi-pass membrane protein</topology>
    </subcellularLocation>
    <subcellularLocation>
        <location evidence="1">Membrane</location>
        <topology evidence="1">Multi-pass membrane protein</topology>
    </subcellularLocation>
</comment>
<dbReference type="PANTHER" id="PTHR30614:SF0">
    <property type="entry name" value="L-CYSTINE TRANSPORT SYSTEM PERMEASE PROTEIN TCYL"/>
    <property type="match status" value="1"/>
</dbReference>
<feature type="transmembrane region" description="Helical" evidence="6">
    <location>
        <begin position="100"/>
        <end position="121"/>
    </location>
</feature>
<feature type="transmembrane region" description="Helical" evidence="6">
    <location>
        <begin position="202"/>
        <end position="227"/>
    </location>
</feature>
<dbReference type="GO" id="GO:0055085">
    <property type="term" value="P:transmembrane transport"/>
    <property type="evidence" value="ECO:0007669"/>
    <property type="project" value="InterPro"/>
</dbReference>
<dbReference type="AlphaFoldDB" id="A0A6I1GM78"/>
<evidence type="ECO:0000256" key="6">
    <source>
        <dbReference type="RuleBase" id="RU363032"/>
    </source>
</evidence>
<dbReference type="Gene3D" id="1.10.3720.10">
    <property type="entry name" value="MetI-like"/>
    <property type="match status" value="1"/>
</dbReference>
<dbReference type="Proteomes" id="UP000468413">
    <property type="component" value="Unassembled WGS sequence"/>
</dbReference>
<comment type="caution">
    <text evidence="8">The sequence shown here is derived from an EMBL/GenBank/DDBJ whole genome shotgun (WGS) entry which is preliminary data.</text>
</comment>
<evidence type="ECO:0000256" key="4">
    <source>
        <dbReference type="ARBA" id="ARBA00022989"/>
    </source>
</evidence>
<dbReference type="RefSeq" id="WP_152210280.1">
    <property type="nucleotide sequence ID" value="NZ_WBVS01000011.1"/>
</dbReference>
<dbReference type="SUPFAM" id="SSF161098">
    <property type="entry name" value="MetI-like"/>
    <property type="match status" value="1"/>
</dbReference>
<evidence type="ECO:0000313" key="8">
    <source>
        <dbReference type="EMBL" id="KAB7786538.1"/>
    </source>
</evidence>
<keyword evidence="3" id="KW-0029">Amino-acid transport</keyword>
<name>A0A6I1GM78_9BIFI</name>
<evidence type="ECO:0000259" key="7">
    <source>
        <dbReference type="PROSITE" id="PS50928"/>
    </source>
</evidence>
<evidence type="ECO:0000256" key="2">
    <source>
        <dbReference type="ARBA" id="ARBA00022692"/>
    </source>
</evidence>
<protein>
    <submittedName>
        <fullName evidence="8">Amino acid ABC transporter permease</fullName>
    </submittedName>
</protein>
<accession>A0A6I1GM78</accession>
<feature type="transmembrane region" description="Helical" evidence="6">
    <location>
        <begin position="23"/>
        <end position="46"/>
    </location>
</feature>
<dbReference type="Pfam" id="PF00528">
    <property type="entry name" value="BPD_transp_1"/>
    <property type="match status" value="1"/>
</dbReference>
<dbReference type="PANTHER" id="PTHR30614">
    <property type="entry name" value="MEMBRANE COMPONENT OF AMINO ACID ABC TRANSPORTER"/>
    <property type="match status" value="1"/>
</dbReference>
<dbReference type="EMBL" id="WBVS01000011">
    <property type="protein sequence ID" value="KAB7786538.1"/>
    <property type="molecule type" value="Genomic_DNA"/>
</dbReference>
<evidence type="ECO:0000256" key="1">
    <source>
        <dbReference type="ARBA" id="ARBA00004141"/>
    </source>
</evidence>
<feature type="domain" description="ABC transmembrane type-1" evidence="7">
    <location>
        <begin position="19"/>
        <end position="220"/>
    </location>
</feature>
<organism evidence="8 9">
    <name type="scientific">Bifidobacterium cebidarum</name>
    <dbReference type="NCBI Taxonomy" id="2650773"/>
    <lineage>
        <taxon>Bacteria</taxon>
        <taxon>Bacillati</taxon>
        <taxon>Actinomycetota</taxon>
        <taxon>Actinomycetes</taxon>
        <taxon>Bifidobacteriales</taxon>
        <taxon>Bifidobacteriaceae</taxon>
        <taxon>Bifidobacterium</taxon>
    </lineage>
</organism>
<dbReference type="GO" id="GO:0005886">
    <property type="term" value="C:plasma membrane"/>
    <property type="evidence" value="ECO:0007669"/>
    <property type="project" value="UniProtKB-SubCell"/>
</dbReference>
<evidence type="ECO:0000256" key="5">
    <source>
        <dbReference type="ARBA" id="ARBA00023136"/>
    </source>
</evidence>
<keyword evidence="5 6" id="KW-0472">Membrane</keyword>
<dbReference type="InterPro" id="IPR000515">
    <property type="entry name" value="MetI-like"/>
</dbReference>
<evidence type="ECO:0000256" key="3">
    <source>
        <dbReference type="ARBA" id="ARBA00022970"/>
    </source>
</evidence>
<dbReference type="InterPro" id="IPR043429">
    <property type="entry name" value="ArtM/GltK/GlnP/TcyL/YhdX-like"/>
</dbReference>
<feature type="transmembrane region" description="Helical" evidence="6">
    <location>
        <begin position="67"/>
        <end position="88"/>
    </location>
</feature>
<keyword evidence="4 6" id="KW-1133">Transmembrane helix</keyword>
<proteinExistence type="inferred from homology"/>
<keyword evidence="9" id="KW-1185">Reference proteome</keyword>
<comment type="similarity">
    <text evidence="6">Belongs to the binding-protein-dependent transport system permease family.</text>
</comment>
<keyword evidence="2 6" id="KW-0812">Transmembrane</keyword>